<dbReference type="Proteomes" id="UP000015101">
    <property type="component" value="Unassembled WGS sequence"/>
</dbReference>
<dbReference type="PROSITE" id="PS51269">
    <property type="entry name" value="COMM"/>
    <property type="match status" value="1"/>
</dbReference>
<dbReference type="InterPro" id="IPR055184">
    <property type="entry name" value="COMMD8_HN"/>
</dbReference>
<dbReference type="InterPro" id="IPR017920">
    <property type="entry name" value="COMM"/>
</dbReference>
<dbReference type="InterPro" id="IPR047155">
    <property type="entry name" value="COMMD4/6/7/8"/>
</dbReference>
<dbReference type="OMA" id="KLCHRVV"/>
<keyword evidence="1" id="KW-0472">Membrane</keyword>
<dbReference type="OrthoDB" id="17646at2759"/>
<evidence type="ECO:0000313" key="4">
    <source>
        <dbReference type="EnsemblMetazoa" id="HelroP166204"/>
    </source>
</evidence>
<evidence type="ECO:0000313" key="5">
    <source>
        <dbReference type="Proteomes" id="UP000015101"/>
    </source>
</evidence>
<dbReference type="AlphaFoldDB" id="T1EXW6"/>
<feature type="domain" description="COMM" evidence="2">
    <location>
        <begin position="126"/>
        <end position="196"/>
    </location>
</feature>
<dbReference type="PANTHER" id="PTHR16231:SF0">
    <property type="entry name" value="COMM DOMAIN-CONTAINING PROTEIN 8"/>
    <property type="match status" value="1"/>
</dbReference>
<reference evidence="4" key="3">
    <citation type="submission" date="2015-06" db="UniProtKB">
        <authorList>
            <consortium name="EnsemblMetazoa"/>
        </authorList>
    </citation>
    <scope>IDENTIFICATION</scope>
</reference>
<dbReference type="InParanoid" id="T1EXW6"/>
<gene>
    <name evidence="4" type="primary">20201416</name>
    <name evidence="3" type="ORF">HELRODRAFT_166204</name>
</gene>
<reference evidence="3 5" key="2">
    <citation type="journal article" date="2013" name="Nature">
        <title>Insights into bilaterian evolution from three spiralian genomes.</title>
        <authorList>
            <person name="Simakov O."/>
            <person name="Marletaz F."/>
            <person name="Cho S.J."/>
            <person name="Edsinger-Gonzales E."/>
            <person name="Havlak P."/>
            <person name="Hellsten U."/>
            <person name="Kuo D.H."/>
            <person name="Larsson T."/>
            <person name="Lv J."/>
            <person name="Arendt D."/>
            <person name="Savage R."/>
            <person name="Osoegawa K."/>
            <person name="de Jong P."/>
            <person name="Grimwood J."/>
            <person name="Chapman J.A."/>
            <person name="Shapiro H."/>
            <person name="Aerts A."/>
            <person name="Otillar R.P."/>
            <person name="Terry A.Y."/>
            <person name="Boore J.L."/>
            <person name="Grigoriev I.V."/>
            <person name="Lindberg D.R."/>
            <person name="Seaver E.C."/>
            <person name="Weisblat D.A."/>
            <person name="Putnam N.H."/>
            <person name="Rokhsar D.S."/>
        </authorList>
    </citation>
    <scope>NUCLEOTIDE SEQUENCE</scope>
</reference>
<dbReference type="CTD" id="20201416"/>
<dbReference type="PANTHER" id="PTHR16231">
    <property type="entry name" value="COMM DOMAIN-CONTAINING PROTEIN 4-8 FAMILY MEMBER"/>
    <property type="match status" value="1"/>
</dbReference>
<dbReference type="Pfam" id="PF07258">
    <property type="entry name" value="COMM_domain"/>
    <property type="match status" value="1"/>
</dbReference>
<dbReference type="HOGENOM" id="CLU_116006_0_0_1"/>
<evidence type="ECO:0000256" key="1">
    <source>
        <dbReference type="SAM" id="Phobius"/>
    </source>
</evidence>
<name>T1EXW6_HELRO</name>
<dbReference type="EMBL" id="KB097753">
    <property type="protein sequence ID" value="ESN90530.1"/>
    <property type="molecule type" value="Genomic_DNA"/>
</dbReference>
<protein>
    <recommendedName>
        <fullName evidence="2">COMM domain-containing protein</fullName>
    </recommendedName>
</protein>
<dbReference type="STRING" id="6412.T1EXW6"/>
<reference evidence="5" key="1">
    <citation type="submission" date="2012-12" db="EMBL/GenBank/DDBJ databases">
        <authorList>
            <person name="Hellsten U."/>
            <person name="Grimwood J."/>
            <person name="Chapman J.A."/>
            <person name="Shapiro H."/>
            <person name="Aerts A."/>
            <person name="Otillar R.P."/>
            <person name="Terry A.Y."/>
            <person name="Boore J.L."/>
            <person name="Simakov O."/>
            <person name="Marletaz F."/>
            <person name="Cho S.-J."/>
            <person name="Edsinger-Gonzales E."/>
            <person name="Havlak P."/>
            <person name="Kuo D.-H."/>
            <person name="Larsson T."/>
            <person name="Lv J."/>
            <person name="Arendt D."/>
            <person name="Savage R."/>
            <person name="Osoegawa K."/>
            <person name="de Jong P."/>
            <person name="Lindberg D.R."/>
            <person name="Seaver E.C."/>
            <person name="Weisblat D.A."/>
            <person name="Putnam N.H."/>
            <person name="Grigoriev I.V."/>
            <person name="Rokhsar D.S."/>
        </authorList>
    </citation>
    <scope>NUCLEOTIDE SEQUENCE</scope>
</reference>
<dbReference type="eggNOG" id="ENOG502S00F">
    <property type="taxonomic scope" value="Eukaryota"/>
</dbReference>
<evidence type="ECO:0000313" key="3">
    <source>
        <dbReference type="EMBL" id="ESN90530.1"/>
    </source>
</evidence>
<proteinExistence type="predicted"/>
<dbReference type="EnsemblMetazoa" id="HelroT166204">
    <property type="protein sequence ID" value="HelroP166204"/>
    <property type="gene ID" value="HelroG166204"/>
</dbReference>
<sequence>MNLISCGGHSGSRVLTSILISPVLIIEFFFVLLFLHNVINSYCDVIRPPYAKFSSSWTFEEWLDVKEGILNFYKEALRTASRDTVKDQLKHLPDDYNQVIWDVLELRRNDLRIILLSEVESQEPCYLKNFDWEVNLSLANDKLAAMYDPHLNLKLELSNDTNGNGSKHLNIEVERDYLVRLISSLEEAAKVIANFDVVDVNFCKN</sequence>
<dbReference type="RefSeq" id="XP_009031447.1">
    <property type="nucleotide sequence ID" value="XM_009033199.1"/>
</dbReference>
<feature type="transmembrane region" description="Helical" evidence="1">
    <location>
        <begin position="12"/>
        <end position="35"/>
    </location>
</feature>
<dbReference type="GO" id="GO:0007165">
    <property type="term" value="P:signal transduction"/>
    <property type="evidence" value="ECO:0000318"/>
    <property type="project" value="GO_Central"/>
</dbReference>
<dbReference type="Pfam" id="PF22838">
    <property type="entry name" value="COMMD8_HN"/>
    <property type="match status" value="1"/>
</dbReference>
<dbReference type="GO" id="GO:0051059">
    <property type="term" value="F:NF-kappaB binding"/>
    <property type="evidence" value="ECO:0000318"/>
    <property type="project" value="GO_Central"/>
</dbReference>
<keyword evidence="1" id="KW-0812">Transmembrane</keyword>
<keyword evidence="5" id="KW-1185">Reference proteome</keyword>
<accession>T1EXW6</accession>
<evidence type="ECO:0000259" key="2">
    <source>
        <dbReference type="PROSITE" id="PS51269"/>
    </source>
</evidence>
<dbReference type="KEGG" id="hro:HELRODRAFT_166204"/>
<keyword evidence="1" id="KW-1133">Transmembrane helix</keyword>
<dbReference type="GeneID" id="20201416"/>
<organism evidence="4 5">
    <name type="scientific">Helobdella robusta</name>
    <name type="common">Californian leech</name>
    <dbReference type="NCBI Taxonomy" id="6412"/>
    <lineage>
        <taxon>Eukaryota</taxon>
        <taxon>Metazoa</taxon>
        <taxon>Spiralia</taxon>
        <taxon>Lophotrochozoa</taxon>
        <taxon>Annelida</taxon>
        <taxon>Clitellata</taxon>
        <taxon>Hirudinea</taxon>
        <taxon>Rhynchobdellida</taxon>
        <taxon>Glossiphoniidae</taxon>
        <taxon>Helobdella</taxon>
    </lineage>
</organism>
<dbReference type="EMBL" id="AMQM01002275">
    <property type="status" value="NOT_ANNOTATED_CDS"/>
    <property type="molecule type" value="Genomic_DNA"/>
</dbReference>